<comment type="caution">
    <text evidence="20">The sequence shown here is derived from an EMBL/GenBank/DDBJ whole genome shotgun (WGS) entry which is preliminary data.</text>
</comment>
<evidence type="ECO:0000256" key="4">
    <source>
        <dbReference type="ARBA" id="ARBA00022490"/>
    </source>
</evidence>
<dbReference type="InterPro" id="IPR005146">
    <property type="entry name" value="B3/B4_tRNA-bd"/>
</dbReference>
<dbReference type="SUPFAM" id="SSF46955">
    <property type="entry name" value="Putative DNA-binding domain"/>
    <property type="match status" value="1"/>
</dbReference>
<evidence type="ECO:0000259" key="19">
    <source>
        <dbReference type="PROSITE" id="PS51483"/>
    </source>
</evidence>
<feature type="domain" description="TRNA-binding" evidence="17">
    <location>
        <begin position="39"/>
        <end position="147"/>
    </location>
</feature>
<keyword evidence="12 15" id="KW-0648">Protein biosynthesis</keyword>
<dbReference type="Gene3D" id="3.30.70.380">
    <property type="entry name" value="Ferrodoxin-fold anticodon-binding domain"/>
    <property type="match status" value="1"/>
</dbReference>
<dbReference type="Pfam" id="PF01588">
    <property type="entry name" value="tRNA_bind"/>
    <property type="match status" value="1"/>
</dbReference>
<keyword evidence="9 15" id="KW-0067">ATP-binding</keyword>
<accession>A0ABW8PYF9</accession>
<dbReference type="GO" id="GO:0004826">
    <property type="term" value="F:phenylalanine-tRNA ligase activity"/>
    <property type="evidence" value="ECO:0007669"/>
    <property type="project" value="UniProtKB-EC"/>
</dbReference>
<comment type="catalytic activity">
    <reaction evidence="14 15">
        <text>tRNA(Phe) + L-phenylalanine + ATP = L-phenylalanyl-tRNA(Phe) + AMP + diphosphate + H(+)</text>
        <dbReference type="Rhea" id="RHEA:19413"/>
        <dbReference type="Rhea" id="RHEA-COMP:9668"/>
        <dbReference type="Rhea" id="RHEA-COMP:9699"/>
        <dbReference type="ChEBI" id="CHEBI:15378"/>
        <dbReference type="ChEBI" id="CHEBI:30616"/>
        <dbReference type="ChEBI" id="CHEBI:33019"/>
        <dbReference type="ChEBI" id="CHEBI:58095"/>
        <dbReference type="ChEBI" id="CHEBI:78442"/>
        <dbReference type="ChEBI" id="CHEBI:78531"/>
        <dbReference type="ChEBI" id="CHEBI:456215"/>
        <dbReference type="EC" id="6.1.1.20"/>
    </reaction>
</comment>
<organism evidence="20 21">
    <name type="scientific">Marinospirillum alkalitolerans</name>
    <dbReference type="NCBI Taxonomy" id="3123374"/>
    <lineage>
        <taxon>Bacteria</taxon>
        <taxon>Pseudomonadati</taxon>
        <taxon>Pseudomonadota</taxon>
        <taxon>Gammaproteobacteria</taxon>
        <taxon>Oceanospirillales</taxon>
        <taxon>Oceanospirillaceae</taxon>
        <taxon>Marinospirillum</taxon>
    </lineage>
</organism>
<evidence type="ECO:0000256" key="9">
    <source>
        <dbReference type="ARBA" id="ARBA00022840"/>
    </source>
</evidence>
<dbReference type="SUPFAM" id="SSF54991">
    <property type="entry name" value="Anticodon-binding domain of PheRS"/>
    <property type="match status" value="1"/>
</dbReference>
<dbReference type="InterPro" id="IPR036690">
    <property type="entry name" value="Fdx_antiC-bd_sf"/>
</dbReference>
<dbReference type="Gene3D" id="2.40.50.140">
    <property type="entry name" value="Nucleic acid-binding proteins"/>
    <property type="match status" value="1"/>
</dbReference>
<feature type="binding site" evidence="15">
    <location>
        <position position="453"/>
    </location>
    <ligand>
        <name>Mg(2+)</name>
        <dbReference type="ChEBI" id="CHEBI:18420"/>
        <note>shared with alpha subunit</note>
    </ligand>
</feature>
<evidence type="ECO:0000256" key="3">
    <source>
        <dbReference type="ARBA" id="ARBA00011209"/>
    </source>
</evidence>
<dbReference type="InterPro" id="IPR045864">
    <property type="entry name" value="aa-tRNA-synth_II/BPL/LPL"/>
</dbReference>
<dbReference type="SMART" id="SM00896">
    <property type="entry name" value="FDX-ACB"/>
    <property type="match status" value="1"/>
</dbReference>
<dbReference type="InterPro" id="IPR005121">
    <property type="entry name" value="Fdx_antiC-bd"/>
</dbReference>
<gene>
    <name evidence="15 20" type="primary">pheT</name>
    <name evidence="20" type="ORF">V6U78_07510</name>
</gene>
<dbReference type="Pfam" id="PF03147">
    <property type="entry name" value="FDX-ACB"/>
    <property type="match status" value="1"/>
</dbReference>
<dbReference type="SUPFAM" id="SSF56037">
    <property type="entry name" value="PheT/TilS domain"/>
    <property type="match status" value="1"/>
</dbReference>
<evidence type="ECO:0000313" key="21">
    <source>
        <dbReference type="Proteomes" id="UP001621714"/>
    </source>
</evidence>
<dbReference type="InterPro" id="IPR020825">
    <property type="entry name" value="Phe-tRNA_synthase-like_B3/B4"/>
</dbReference>
<reference evidence="20 21" key="1">
    <citation type="submission" date="2024-02" db="EMBL/GenBank/DDBJ databases">
        <title>Marinospirillum sp. MEB 164 isolated from Lonar lake sediment.</title>
        <authorList>
            <person name="Joshi A."/>
            <person name="Thite S."/>
        </authorList>
    </citation>
    <scope>NUCLEOTIDE SEQUENCE [LARGE SCALE GENOMIC DNA]</scope>
    <source>
        <strain evidence="20 21">MEB164</strain>
    </source>
</reference>
<dbReference type="PROSITE" id="PS51447">
    <property type="entry name" value="FDX_ACB"/>
    <property type="match status" value="1"/>
</dbReference>
<dbReference type="Pfam" id="PF03483">
    <property type="entry name" value="B3_4"/>
    <property type="match status" value="1"/>
</dbReference>
<comment type="subunit">
    <text evidence="3 15">Tetramer of two alpha and two beta subunits.</text>
</comment>
<evidence type="ECO:0000256" key="14">
    <source>
        <dbReference type="ARBA" id="ARBA00049255"/>
    </source>
</evidence>
<dbReference type="PROSITE" id="PS51483">
    <property type="entry name" value="B5"/>
    <property type="match status" value="1"/>
</dbReference>
<dbReference type="Gene3D" id="3.30.56.10">
    <property type="match status" value="2"/>
</dbReference>
<keyword evidence="13 15" id="KW-0030">Aminoacyl-tRNA synthetase</keyword>
<dbReference type="Pfam" id="PF03484">
    <property type="entry name" value="B5"/>
    <property type="match status" value="1"/>
</dbReference>
<name>A0ABW8PYF9_9GAMM</name>
<keyword evidence="8 15" id="KW-0547">Nucleotide-binding</keyword>
<feature type="binding site" evidence="15">
    <location>
        <position position="462"/>
    </location>
    <ligand>
        <name>Mg(2+)</name>
        <dbReference type="ChEBI" id="CHEBI:18420"/>
        <note>shared with alpha subunit</note>
    </ligand>
</feature>
<dbReference type="Gene3D" id="3.30.930.10">
    <property type="entry name" value="Bira Bifunctional Protein, Domain 2"/>
    <property type="match status" value="1"/>
</dbReference>
<dbReference type="InterPro" id="IPR002547">
    <property type="entry name" value="tRNA-bd_dom"/>
</dbReference>
<evidence type="ECO:0000259" key="17">
    <source>
        <dbReference type="PROSITE" id="PS50886"/>
    </source>
</evidence>
<proteinExistence type="inferred from homology"/>
<dbReference type="InterPro" id="IPR041616">
    <property type="entry name" value="PheRS_beta_core"/>
</dbReference>
<feature type="domain" description="FDX-ACB" evidence="18">
    <location>
        <begin position="701"/>
        <end position="794"/>
    </location>
</feature>
<dbReference type="SUPFAM" id="SSF50249">
    <property type="entry name" value="Nucleic acid-binding proteins"/>
    <property type="match status" value="1"/>
</dbReference>
<comment type="subcellular location">
    <subcellularLocation>
        <location evidence="1 15">Cytoplasm</location>
    </subcellularLocation>
</comment>
<evidence type="ECO:0000256" key="5">
    <source>
        <dbReference type="ARBA" id="ARBA00022555"/>
    </source>
</evidence>
<dbReference type="InterPro" id="IPR045060">
    <property type="entry name" value="Phe-tRNA-ligase_IIc_bsu"/>
</dbReference>
<keyword evidence="5 16" id="KW-0820">tRNA-binding</keyword>
<keyword evidence="6 15" id="KW-0436">Ligase</keyword>
<dbReference type="Proteomes" id="UP001621714">
    <property type="component" value="Unassembled WGS sequence"/>
</dbReference>
<dbReference type="SMART" id="SM00874">
    <property type="entry name" value="B5"/>
    <property type="match status" value="1"/>
</dbReference>
<feature type="binding site" evidence="15">
    <location>
        <position position="459"/>
    </location>
    <ligand>
        <name>Mg(2+)</name>
        <dbReference type="ChEBI" id="CHEBI:18420"/>
        <note>shared with alpha subunit</note>
    </ligand>
</feature>
<dbReference type="Pfam" id="PF17759">
    <property type="entry name" value="tRNA_synthFbeta"/>
    <property type="match status" value="1"/>
</dbReference>
<evidence type="ECO:0000256" key="15">
    <source>
        <dbReference type="HAMAP-Rule" id="MF_00283"/>
    </source>
</evidence>
<dbReference type="Gene3D" id="3.50.40.10">
    <property type="entry name" value="Phenylalanyl-trna Synthetase, Chain B, domain 3"/>
    <property type="match status" value="1"/>
</dbReference>
<dbReference type="InterPro" id="IPR033714">
    <property type="entry name" value="tRNA_bind_bactPheRS"/>
</dbReference>
<evidence type="ECO:0000256" key="11">
    <source>
        <dbReference type="ARBA" id="ARBA00022884"/>
    </source>
</evidence>
<keyword evidence="21" id="KW-1185">Reference proteome</keyword>
<dbReference type="RefSeq" id="WP_405339025.1">
    <property type="nucleotide sequence ID" value="NZ_JBANFI010000004.1"/>
</dbReference>
<dbReference type="PROSITE" id="PS50886">
    <property type="entry name" value="TRBD"/>
    <property type="match status" value="1"/>
</dbReference>
<dbReference type="InterPro" id="IPR004532">
    <property type="entry name" value="Phe-tRNA-ligase_IIc_bsu_bact"/>
</dbReference>
<dbReference type="InterPro" id="IPR009061">
    <property type="entry name" value="DNA-bd_dom_put_sf"/>
</dbReference>
<evidence type="ECO:0000256" key="12">
    <source>
        <dbReference type="ARBA" id="ARBA00022917"/>
    </source>
</evidence>
<dbReference type="PANTHER" id="PTHR10947">
    <property type="entry name" value="PHENYLALANYL-TRNA SYNTHETASE BETA CHAIN AND LEUCINE-RICH REPEAT-CONTAINING PROTEIN 47"/>
    <property type="match status" value="1"/>
</dbReference>
<evidence type="ECO:0000256" key="7">
    <source>
        <dbReference type="ARBA" id="ARBA00022723"/>
    </source>
</evidence>
<dbReference type="EMBL" id="JBANFI010000004">
    <property type="protein sequence ID" value="MFK7160879.1"/>
    <property type="molecule type" value="Genomic_DNA"/>
</dbReference>
<keyword evidence="7 15" id="KW-0479">Metal-binding</keyword>
<feature type="binding site" evidence="15">
    <location>
        <position position="463"/>
    </location>
    <ligand>
        <name>Mg(2+)</name>
        <dbReference type="ChEBI" id="CHEBI:18420"/>
        <note>shared with alpha subunit</note>
    </ligand>
</feature>
<comment type="similarity">
    <text evidence="2 15">Belongs to the phenylalanyl-tRNA synthetase beta subunit family. Type 1 subfamily.</text>
</comment>
<dbReference type="CDD" id="cd02796">
    <property type="entry name" value="tRNA_bind_bactPheRS"/>
    <property type="match status" value="1"/>
</dbReference>
<dbReference type="SMART" id="SM00873">
    <property type="entry name" value="B3_4"/>
    <property type="match status" value="1"/>
</dbReference>
<protein>
    <recommendedName>
        <fullName evidence="15">Phenylalanine--tRNA ligase beta subunit</fullName>
        <ecNumber evidence="15">6.1.1.20</ecNumber>
    </recommendedName>
    <alternativeName>
        <fullName evidence="15">Phenylalanyl-tRNA synthetase beta subunit</fullName>
        <shortName evidence="15">PheRS</shortName>
    </alternativeName>
</protein>
<keyword evidence="4 15" id="KW-0963">Cytoplasm</keyword>
<evidence type="ECO:0000256" key="16">
    <source>
        <dbReference type="PROSITE-ProRule" id="PRU00209"/>
    </source>
</evidence>
<evidence type="ECO:0000313" key="20">
    <source>
        <dbReference type="EMBL" id="MFK7160879.1"/>
    </source>
</evidence>
<evidence type="ECO:0000259" key="18">
    <source>
        <dbReference type="PROSITE" id="PS51447"/>
    </source>
</evidence>
<dbReference type="HAMAP" id="MF_00283">
    <property type="entry name" value="Phe_tRNA_synth_beta1"/>
    <property type="match status" value="1"/>
</dbReference>
<keyword evidence="10 15" id="KW-0460">Magnesium</keyword>
<dbReference type="InterPro" id="IPR005147">
    <property type="entry name" value="tRNA_synthase_B5-dom"/>
</dbReference>
<comment type="cofactor">
    <cofactor evidence="15">
        <name>Mg(2+)</name>
        <dbReference type="ChEBI" id="CHEBI:18420"/>
    </cofactor>
    <text evidence="15">Binds 2 magnesium ions per tetramer.</text>
</comment>
<dbReference type="NCBIfam" id="TIGR00472">
    <property type="entry name" value="pheT_bact"/>
    <property type="match status" value="1"/>
</dbReference>
<dbReference type="CDD" id="cd00769">
    <property type="entry name" value="PheRS_beta_core"/>
    <property type="match status" value="1"/>
</dbReference>
<sequence>MKFSELWLREWVNPAVTTAELESQLSLAGLEVDSLEPAAGVFSGVIVGEIISAEPHPNADKLQVCQVSDGQNTHQVVCGAPNARAGLKTAFAQIGAVLPGDFKIKKAKLRQVESHGMLSSEQELGLSESHDGIMELAADAPVGADLRAYLQLDDYLFDVDLTPNRSDCLSIAGLAREVGVLNRISVTPPVRNTTEVSLEETPSIEVLAPEACPRYLGRIIRGVNPQASTPLWMQERLRRSGIRSIDPLVDVTNYVMLELGQPLHAFDLAQIDQGIRVRFAEPQEKLTLLDGQEIDLDPSSLVIADHSKALALAGIMGGEGSGCSDSTQAILLEVAYFDPLALAGQARRYGLHTDSSHRFERGVDFALQERAMERATQLILEISGGQAGPVVDHTSQAHLPERAEILLRRPRLDQLLACQLPTAEVTDILQRLGLQVQEISEGWRALAPSFRFDLSIEVDLIEEIARVYGYDRLPTTAPTAPLLIQSTPESQVSLRRLRQALVARDYQEAITYSFIDTASAQICDPAHPPLALSNPISSDLAVMRTSLIPGLAKTLAHNQKRQQARVRLFETGLRFVPRGEQLEQEPMLAGLIAGPRHAETWCDSQDKVDFFDLKGDLEALLQLGGQAKEWRFEAAQHPALHPGQSAKISRLTPQGWQEAGWIGALHPQVAAHFDLKGSAFVFEIQLTSLMQGQVARFAGLSRFPEMRRDLALVVDQHQQVGELVHAIEQEAETSLKRVHLFDVYQGQNLAEGKKSLALGLTWQHPERTLTDEEINAQLEQLLAMLQQRFAATLR</sequence>
<feature type="domain" description="B5" evidence="19">
    <location>
        <begin position="400"/>
        <end position="475"/>
    </location>
</feature>
<evidence type="ECO:0000256" key="1">
    <source>
        <dbReference type="ARBA" id="ARBA00004496"/>
    </source>
</evidence>
<dbReference type="EC" id="6.1.1.20" evidence="15"/>
<dbReference type="PANTHER" id="PTHR10947:SF0">
    <property type="entry name" value="PHENYLALANINE--TRNA LIGASE BETA SUBUNIT"/>
    <property type="match status" value="1"/>
</dbReference>
<evidence type="ECO:0000256" key="10">
    <source>
        <dbReference type="ARBA" id="ARBA00022842"/>
    </source>
</evidence>
<keyword evidence="11 16" id="KW-0694">RNA-binding</keyword>
<evidence type="ECO:0000256" key="2">
    <source>
        <dbReference type="ARBA" id="ARBA00008653"/>
    </source>
</evidence>
<dbReference type="InterPro" id="IPR012340">
    <property type="entry name" value="NA-bd_OB-fold"/>
</dbReference>
<evidence type="ECO:0000256" key="13">
    <source>
        <dbReference type="ARBA" id="ARBA00023146"/>
    </source>
</evidence>
<evidence type="ECO:0000256" key="8">
    <source>
        <dbReference type="ARBA" id="ARBA00022741"/>
    </source>
</evidence>
<dbReference type="SUPFAM" id="SSF55681">
    <property type="entry name" value="Class II aaRS and biotin synthetases"/>
    <property type="match status" value="1"/>
</dbReference>
<dbReference type="NCBIfam" id="NF045760">
    <property type="entry name" value="YtpR"/>
    <property type="match status" value="1"/>
</dbReference>
<evidence type="ECO:0000256" key="6">
    <source>
        <dbReference type="ARBA" id="ARBA00022598"/>
    </source>
</evidence>